<dbReference type="Pfam" id="PF13439">
    <property type="entry name" value="Glyco_transf_4"/>
    <property type="match status" value="1"/>
</dbReference>
<dbReference type="SUPFAM" id="SSF53756">
    <property type="entry name" value="UDP-Glycosyltransferase/glycogen phosphorylase"/>
    <property type="match status" value="1"/>
</dbReference>
<dbReference type="PANTHER" id="PTHR45947">
    <property type="entry name" value="SULFOQUINOVOSYL TRANSFERASE SQD2"/>
    <property type="match status" value="1"/>
</dbReference>
<dbReference type="GO" id="GO:0016757">
    <property type="term" value="F:glycosyltransferase activity"/>
    <property type="evidence" value="ECO:0007669"/>
    <property type="project" value="UniProtKB-KW"/>
</dbReference>
<dbReference type="Proteomes" id="UP001522868">
    <property type="component" value="Unassembled WGS sequence"/>
</dbReference>
<reference evidence="6 7" key="1">
    <citation type="submission" date="2022-04" db="EMBL/GenBank/DDBJ databases">
        <title>Streptomyces sp. nov. LCR6-01 isolated from Lichen of Dirinaria sp.</title>
        <authorList>
            <person name="Kanchanasin P."/>
            <person name="Tanasupawat S."/>
            <person name="Phongsopitanun W."/>
        </authorList>
    </citation>
    <scope>NUCLEOTIDE SEQUENCE [LARGE SCALE GENOMIC DNA]</scope>
    <source>
        <strain evidence="6 7">LCR6-01</strain>
    </source>
</reference>
<dbReference type="EMBL" id="JALPTH010000008">
    <property type="protein sequence ID" value="MCK8677915.1"/>
    <property type="molecule type" value="Genomic_DNA"/>
</dbReference>
<keyword evidence="7" id="KW-1185">Reference proteome</keyword>
<dbReference type="Gene3D" id="3.40.50.2000">
    <property type="entry name" value="Glycogen Phosphorylase B"/>
    <property type="match status" value="2"/>
</dbReference>
<dbReference type="EC" id="2.4.-.-" evidence="6"/>
<proteinExistence type="predicted"/>
<keyword evidence="1 6" id="KW-0328">Glycosyltransferase</keyword>
<dbReference type="PANTHER" id="PTHR45947:SF3">
    <property type="entry name" value="SULFOQUINOVOSYL TRANSFERASE SQD2"/>
    <property type="match status" value="1"/>
</dbReference>
<evidence type="ECO:0000256" key="3">
    <source>
        <dbReference type="SAM" id="MobiDB-lite"/>
    </source>
</evidence>
<evidence type="ECO:0000259" key="5">
    <source>
        <dbReference type="Pfam" id="PF13439"/>
    </source>
</evidence>
<evidence type="ECO:0000256" key="2">
    <source>
        <dbReference type="ARBA" id="ARBA00022679"/>
    </source>
</evidence>
<protein>
    <submittedName>
        <fullName evidence="6">Glycosyltransferase</fullName>
        <ecNumber evidence="6">2.4.-.-</ecNumber>
    </submittedName>
</protein>
<feature type="domain" description="Glycosyl transferase family 1" evidence="4">
    <location>
        <begin position="187"/>
        <end position="300"/>
    </location>
</feature>
<sequence>MSAPRVLHLITGLGTGGAEHQLRLLLRHMPAPVVSEVVTLTNPGPVADALRADGVPVSCLGMRGNRDLAALPRLVRLIRRGRYDLVHTHLYRACVYGRLAARLAGVRAVVATEHSLGEGQIEGRPLTAGARVLYLASERLGGATIAVSDSVARRLADWGVRPSRIRVVANGIDAGRFAFDPAARAAERGRLGLAPDACVVGGVGRLVPGKRFDALVRGFAEVAGELPAARLLLVGDGPERERLRLLAEDCGVADRTVWAGAAGADRLPGLLAAMDLFVSPSEDEAFGLAVVEALAAGLPVRQVTCPAVDDLPPDEAPGARRIGGTGASLVAEIATEIATAAGAAVPAAIPASAVRASGIPAAAVPASAVREEGPRPVAVAAGPVRVSGSVSDSVPVGPAPAPPSSAPAGRLPVPPAVRRYDIAHTARQVKALYDTLLDEASHGCPG</sequence>
<dbReference type="InterPro" id="IPR028098">
    <property type="entry name" value="Glyco_trans_4-like_N"/>
</dbReference>
<gene>
    <name evidence="6" type="ORF">M1O15_11010</name>
</gene>
<evidence type="ECO:0000313" key="6">
    <source>
        <dbReference type="EMBL" id="MCK8677915.1"/>
    </source>
</evidence>
<feature type="region of interest" description="Disordered" evidence="3">
    <location>
        <begin position="389"/>
        <end position="412"/>
    </location>
</feature>
<evidence type="ECO:0000256" key="1">
    <source>
        <dbReference type="ARBA" id="ARBA00022676"/>
    </source>
</evidence>
<accession>A0ABT0I9A9</accession>
<dbReference type="InterPro" id="IPR001296">
    <property type="entry name" value="Glyco_trans_1"/>
</dbReference>
<feature type="domain" description="Glycosyltransferase subfamily 4-like N-terminal" evidence="5">
    <location>
        <begin position="16"/>
        <end position="175"/>
    </location>
</feature>
<comment type="caution">
    <text evidence="6">The sequence shown here is derived from an EMBL/GenBank/DDBJ whole genome shotgun (WGS) entry which is preliminary data.</text>
</comment>
<organism evidence="6 7">
    <name type="scientific">Streptomyces lichenis</name>
    <dbReference type="NCBI Taxonomy" id="2306967"/>
    <lineage>
        <taxon>Bacteria</taxon>
        <taxon>Bacillati</taxon>
        <taxon>Actinomycetota</taxon>
        <taxon>Actinomycetes</taxon>
        <taxon>Kitasatosporales</taxon>
        <taxon>Streptomycetaceae</taxon>
        <taxon>Streptomyces</taxon>
    </lineage>
</organism>
<evidence type="ECO:0000313" key="7">
    <source>
        <dbReference type="Proteomes" id="UP001522868"/>
    </source>
</evidence>
<dbReference type="InterPro" id="IPR050194">
    <property type="entry name" value="Glycosyltransferase_grp1"/>
</dbReference>
<dbReference type="RefSeq" id="WP_248633335.1">
    <property type="nucleotide sequence ID" value="NZ_JALPTH010000008.1"/>
</dbReference>
<name>A0ABT0I9A9_9ACTN</name>
<evidence type="ECO:0000259" key="4">
    <source>
        <dbReference type="Pfam" id="PF00534"/>
    </source>
</evidence>
<dbReference type="Pfam" id="PF00534">
    <property type="entry name" value="Glycos_transf_1"/>
    <property type="match status" value="1"/>
</dbReference>
<keyword evidence="2 6" id="KW-0808">Transferase</keyword>